<feature type="region of interest" description="Disordered" evidence="1">
    <location>
        <begin position="80"/>
        <end position="317"/>
    </location>
</feature>
<feature type="region of interest" description="Disordered" evidence="1">
    <location>
        <begin position="1"/>
        <end position="26"/>
    </location>
</feature>
<evidence type="ECO:0000313" key="2">
    <source>
        <dbReference type="EMBL" id="KAK9402816.1"/>
    </source>
</evidence>
<dbReference type="EMBL" id="JAOTOJ010000003">
    <property type="protein sequence ID" value="KAK9402816.1"/>
    <property type="molecule type" value="Genomic_DNA"/>
</dbReference>
<keyword evidence="3" id="KW-1185">Reference proteome</keyword>
<proteinExistence type="predicted"/>
<feature type="compositionally biased region" description="Basic and acidic residues" evidence="1">
    <location>
        <begin position="215"/>
        <end position="230"/>
    </location>
</feature>
<evidence type="ECO:0000256" key="1">
    <source>
        <dbReference type="SAM" id="MobiDB-lite"/>
    </source>
</evidence>
<comment type="caution">
    <text evidence="2">The sequence shown here is derived from an EMBL/GenBank/DDBJ whole genome shotgun (WGS) entry which is preliminary data.</text>
</comment>
<protein>
    <submittedName>
        <fullName evidence="2">Diacylglycerol O-acyltransferase 1</fullName>
    </submittedName>
</protein>
<feature type="compositionally biased region" description="Pro residues" evidence="1">
    <location>
        <begin position="262"/>
        <end position="271"/>
    </location>
</feature>
<reference evidence="2 3" key="1">
    <citation type="journal article" date="2024" name="Proc. Natl. Acad. Sci. U.S.A.">
        <title>The genetic regulatory architecture and epigenomic basis for age-related changes in rattlesnake venom.</title>
        <authorList>
            <person name="Hogan M.P."/>
            <person name="Holding M.L."/>
            <person name="Nystrom G.S."/>
            <person name="Colston T.J."/>
            <person name="Bartlett D.A."/>
            <person name="Mason A.J."/>
            <person name="Ellsworth S.A."/>
            <person name="Rautsaw R.M."/>
            <person name="Lawrence K.C."/>
            <person name="Strickland J.L."/>
            <person name="He B."/>
            <person name="Fraser P."/>
            <person name="Margres M.J."/>
            <person name="Gilbert D.M."/>
            <person name="Gibbs H.L."/>
            <person name="Parkinson C.L."/>
            <person name="Rokyta D.R."/>
        </authorList>
    </citation>
    <scope>NUCLEOTIDE SEQUENCE [LARGE SCALE GENOMIC DNA]</scope>
    <source>
        <strain evidence="2">DRR0105</strain>
    </source>
</reference>
<name>A0AAW1BLS7_CROAD</name>
<feature type="compositionally biased region" description="Pro residues" evidence="1">
    <location>
        <begin position="7"/>
        <end position="19"/>
    </location>
</feature>
<evidence type="ECO:0000313" key="3">
    <source>
        <dbReference type="Proteomes" id="UP001474421"/>
    </source>
</evidence>
<feature type="compositionally biased region" description="Basic and acidic residues" evidence="1">
    <location>
        <begin position="140"/>
        <end position="161"/>
    </location>
</feature>
<gene>
    <name evidence="2" type="ORF">NXF25_007643</name>
</gene>
<dbReference type="AlphaFoldDB" id="A0AAW1BLS7"/>
<accession>A0AAW1BLS7</accession>
<dbReference type="Proteomes" id="UP001474421">
    <property type="component" value="Unassembled WGS sequence"/>
</dbReference>
<feature type="compositionally biased region" description="Basic and acidic residues" evidence="1">
    <location>
        <begin position="169"/>
        <end position="180"/>
    </location>
</feature>
<sequence length="570" mass="60852">MCKPHSPCAPWPQAGPRPCPEGSGRVLRPVSLQETWQKHSHSSALGWEAKREAAGRLRYSILLYPTTLLYPSPLLKVTGNPESLQPPGFDTGFPPPTSREGASPGTASPASPPIGPTCDSTAVHGPWTAGQRSHAPALPLDDRAVRLEGPAEKRGPGDPRGLHNLGRIEGPKPRCGERRGFSCRAFTPPAPAGPKRRKGDYISQRALAKRLRSRRWAELQRPRGESDGRCRGRGARPPRGRGPAGGEQRATDGAEGAAGPALLPPLPPPAAPAMGERGSNGAQQPKRRAAAAGGVSRQPRDGAGEASPAQRGAGDGADPFYDAAFRCHKVQDSLLSSASGFSNYRGILNWCVVMLLAARQAEEPVWAATLQHREDIVVSTARRPWQLRLRISGGWWWGRLLGNGPGQSDPSVSGAILGPWMEGLRILERRDPLEWEAAVISSHLEAPSVGVFQLPTVVLKGPRLETSLEAAWRPTACGSSSWQRQLEVASPYHVGFLTFNQGVAVRGTASQSALWRATRPKVPPLAGRGVLSLPPPMAQMARVLILQVLNLGRALVALVGIPVVPGLLPF</sequence>
<organism evidence="2 3">
    <name type="scientific">Crotalus adamanteus</name>
    <name type="common">Eastern diamondback rattlesnake</name>
    <dbReference type="NCBI Taxonomy" id="8729"/>
    <lineage>
        <taxon>Eukaryota</taxon>
        <taxon>Metazoa</taxon>
        <taxon>Chordata</taxon>
        <taxon>Craniata</taxon>
        <taxon>Vertebrata</taxon>
        <taxon>Euteleostomi</taxon>
        <taxon>Lepidosauria</taxon>
        <taxon>Squamata</taxon>
        <taxon>Bifurcata</taxon>
        <taxon>Unidentata</taxon>
        <taxon>Episquamata</taxon>
        <taxon>Toxicofera</taxon>
        <taxon>Serpentes</taxon>
        <taxon>Colubroidea</taxon>
        <taxon>Viperidae</taxon>
        <taxon>Crotalinae</taxon>
        <taxon>Crotalus</taxon>
    </lineage>
</organism>